<keyword evidence="4" id="KW-1185">Reference proteome</keyword>
<gene>
    <name evidence="3" type="ORF">KBO27_08690</name>
</gene>
<dbReference type="InterPro" id="IPR013217">
    <property type="entry name" value="Methyltransf_12"/>
</dbReference>
<dbReference type="PANTHER" id="PTHR43861">
    <property type="entry name" value="TRANS-ACONITATE 2-METHYLTRANSFERASE-RELATED"/>
    <property type="match status" value="1"/>
</dbReference>
<dbReference type="InterPro" id="IPR029063">
    <property type="entry name" value="SAM-dependent_MTases_sf"/>
</dbReference>
<evidence type="ECO:0000256" key="1">
    <source>
        <dbReference type="ARBA" id="ARBA00022679"/>
    </source>
</evidence>
<dbReference type="CDD" id="cd02440">
    <property type="entry name" value="AdoMet_MTases"/>
    <property type="match status" value="1"/>
</dbReference>
<keyword evidence="3" id="KW-0489">Methyltransferase</keyword>
<dbReference type="EMBL" id="JAGPXE010000003">
    <property type="protein sequence ID" value="MBQ0924016.1"/>
    <property type="molecule type" value="Genomic_DNA"/>
</dbReference>
<protein>
    <submittedName>
        <fullName evidence="3">Methyltransferase domain-containing protein</fullName>
    </submittedName>
</protein>
<sequence length="261" mass="28554">MAAQRYIFNTAEAGEHRRLLEQAQVWDRLTFRRLGEIGVGEGWRCLEVGAGSGTVVRWLADRVGPTGHVVATDLETTWLRAIEASNVEVREHEISTGSLGDSVYDLINLRLVLVHQPDEQAVLDKLVKALVPGGSLLVEEYDMRTLPACSPPDDTWRSVGGASVEFLEKSGLDAHLGIRLPGLLETAGLVDVDAEAVGFPRRIPEIPAWRTQIVEIREPLIATGLVTPEQIDEVIAGFDDESCRLVVHGPTMVSVRGRKPA</sequence>
<comment type="caution">
    <text evidence="3">The sequence shown here is derived from an EMBL/GenBank/DDBJ whole genome shotgun (WGS) entry which is preliminary data.</text>
</comment>
<proteinExistence type="predicted"/>
<dbReference type="Gene3D" id="3.40.50.150">
    <property type="entry name" value="Vaccinia Virus protein VP39"/>
    <property type="match status" value="1"/>
</dbReference>
<feature type="domain" description="Methyltransferase type 12" evidence="2">
    <location>
        <begin position="46"/>
        <end position="136"/>
    </location>
</feature>
<dbReference type="Proteomes" id="UP000674084">
    <property type="component" value="Unassembled WGS sequence"/>
</dbReference>
<dbReference type="PANTHER" id="PTHR43861:SF3">
    <property type="entry name" value="PUTATIVE (AFU_ORTHOLOGUE AFUA_2G14390)-RELATED"/>
    <property type="match status" value="1"/>
</dbReference>
<dbReference type="RefSeq" id="WP_210969462.1">
    <property type="nucleotide sequence ID" value="NZ_JAGPXE010000003.1"/>
</dbReference>
<accession>A0ABS5DCJ8</accession>
<reference evidence="3 4" key="1">
    <citation type="submission" date="2021-04" db="EMBL/GenBank/DDBJ databases">
        <title>Whole-genome sequencing of Saccharopolyspora endophytica KCTC 19397.</title>
        <authorList>
            <person name="Ay H."/>
            <person name="Saygin H."/>
            <person name="Sahin N."/>
        </authorList>
    </citation>
    <scope>NUCLEOTIDE SEQUENCE [LARGE SCALE GENOMIC DNA]</scope>
    <source>
        <strain evidence="3 4">KCTC 19397</strain>
    </source>
</reference>
<dbReference type="SUPFAM" id="SSF53335">
    <property type="entry name" value="S-adenosyl-L-methionine-dependent methyltransferases"/>
    <property type="match status" value="1"/>
</dbReference>
<dbReference type="GO" id="GO:0032259">
    <property type="term" value="P:methylation"/>
    <property type="evidence" value="ECO:0007669"/>
    <property type="project" value="UniProtKB-KW"/>
</dbReference>
<name>A0ABS5DCJ8_9PSEU</name>
<evidence type="ECO:0000313" key="3">
    <source>
        <dbReference type="EMBL" id="MBQ0924016.1"/>
    </source>
</evidence>
<dbReference type="GO" id="GO:0008168">
    <property type="term" value="F:methyltransferase activity"/>
    <property type="evidence" value="ECO:0007669"/>
    <property type="project" value="UniProtKB-KW"/>
</dbReference>
<keyword evidence="1" id="KW-0808">Transferase</keyword>
<organism evidence="3 4">
    <name type="scientific">Saccharopolyspora endophytica</name>
    <dbReference type="NCBI Taxonomy" id="543886"/>
    <lineage>
        <taxon>Bacteria</taxon>
        <taxon>Bacillati</taxon>
        <taxon>Actinomycetota</taxon>
        <taxon>Actinomycetes</taxon>
        <taxon>Pseudonocardiales</taxon>
        <taxon>Pseudonocardiaceae</taxon>
        <taxon>Saccharopolyspora</taxon>
    </lineage>
</organism>
<evidence type="ECO:0000313" key="4">
    <source>
        <dbReference type="Proteomes" id="UP000674084"/>
    </source>
</evidence>
<evidence type="ECO:0000259" key="2">
    <source>
        <dbReference type="Pfam" id="PF08242"/>
    </source>
</evidence>
<dbReference type="Pfam" id="PF08242">
    <property type="entry name" value="Methyltransf_12"/>
    <property type="match status" value="1"/>
</dbReference>